<keyword evidence="8" id="KW-1185">Reference proteome</keyword>
<evidence type="ECO:0000256" key="1">
    <source>
        <dbReference type="ARBA" id="ARBA00022679"/>
    </source>
</evidence>
<dbReference type="InterPro" id="IPR001245">
    <property type="entry name" value="Ser-Thr/Tyr_kinase_cat_dom"/>
</dbReference>
<evidence type="ECO:0000256" key="5">
    <source>
        <dbReference type="SAM" id="MobiDB-lite"/>
    </source>
</evidence>
<keyword evidence="2" id="KW-0547">Nucleotide-binding</keyword>
<accession>A0A8T0IQI7</accession>
<dbReference type="PROSITE" id="PS50011">
    <property type="entry name" value="PROTEIN_KINASE_DOM"/>
    <property type="match status" value="1"/>
</dbReference>
<evidence type="ECO:0000313" key="8">
    <source>
        <dbReference type="Proteomes" id="UP000822688"/>
    </source>
</evidence>
<proteinExistence type="predicted"/>
<evidence type="ECO:0000256" key="2">
    <source>
        <dbReference type="ARBA" id="ARBA00022741"/>
    </source>
</evidence>
<dbReference type="Proteomes" id="UP000822688">
    <property type="component" value="Chromosome 2"/>
</dbReference>
<dbReference type="SUPFAM" id="SSF56112">
    <property type="entry name" value="Protein kinase-like (PK-like)"/>
    <property type="match status" value="1"/>
</dbReference>
<dbReference type="InterPro" id="IPR051681">
    <property type="entry name" value="Ser/Thr_Kinases-Pseudokinases"/>
</dbReference>
<feature type="region of interest" description="Disordered" evidence="5">
    <location>
        <begin position="56"/>
        <end position="95"/>
    </location>
</feature>
<reference evidence="7" key="1">
    <citation type="submission" date="2020-06" db="EMBL/GenBank/DDBJ databases">
        <title>WGS assembly of Ceratodon purpureus strain R40.</title>
        <authorList>
            <person name="Carey S.B."/>
            <person name="Jenkins J."/>
            <person name="Shu S."/>
            <person name="Lovell J.T."/>
            <person name="Sreedasyam A."/>
            <person name="Maumus F."/>
            <person name="Tiley G.P."/>
            <person name="Fernandez-Pozo N."/>
            <person name="Barry K."/>
            <person name="Chen C."/>
            <person name="Wang M."/>
            <person name="Lipzen A."/>
            <person name="Daum C."/>
            <person name="Saski C.A."/>
            <person name="Payton A.C."/>
            <person name="Mcbreen J.C."/>
            <person name="Conrad R.E."/>
            <person name="Kollar L.M."/>
            <person name="Olsson S."/>
            <person name="Huttunen S."/>
            <person name="Landis J.B."/>
            <person name="Wickett N.J."/>
            <person name="Johnson M.G."/>
            <person name="Rensing S.A."/>
            <person name="Grimwood J."/>
            <person name="Schmutz J."/>
            <person name="Mcdaniel S.F."/>
        </authorList>
    </citation>
    <scope>NUCLEOTIDE SEQUENCE</scope>
    <source>
        <strain evidence="7">R40</strain>
    </source>
</reference>
<name>A0A8T0IQI7_CERPU</name>
<dbReference type="AlphaFoldDB" id="A0A8T0IQI7"/>
<dbReference type="EMBL" id="CM026422">
    <property type="protein sequence ID" value="KAG0586010.1"/>
    <property type="molecule type" value="Genomic_DNA"/>
</dbReference>
<dbReference type="Pfam" id="PF07714">
    <property type="entry name" value="PK_Tyr_Ser-Thr"/>
    <property type="match status" value="1"/>
</dbReference>
<feature type="domain" description="Protein kinase" evidence="6">
    <location>
        <begin position="143"/>
        <end position="429"/>
    </location>
</feature>
<keyword evidence="3" id="KW-0418">Kinase</keyword>
<protein>
    <recommendedName>
        <fullName evidence="6">Protein kinase domain-containing protein</fullName>
    </recommendedName>
</protein>
<dbReference type="InterPro" id="IPR011009">
    <property type="entry name" value="Kinase-like_dom_sf"/>
</dbReference>
<dbReference type="GO" id="GO:0005524">
    <property type="term" value="F:ATP binding"/>
    <property type="evidence" value="ECO:0007669"/>
    <property type="project" value="UniProtKB-KW"/>
</dbReference>
<evidence type="ECO:0000256" key="3">
    <source>
        <dbReference type="ARBA" id="ARBA00022777"/>
    </source>
</evidence>
<evidence type="ECO:0000259" key="6">
    <source>
        <dbReference type="PROSITE" id="PS50011"/>
    </source>
</evidence>
<dbReference type="PANTHER" id="PTHR44329:SF288">
    <property type="entry name" value="MITOGEN-ACTIVATED PROTEIN KINASE KINASE KINASE 20"/>
    <property type="match status" value="1"/>
</dbReference>
<organism evidence="7 8">
    <name type="scientific">Ceratodon purpureus</name>
    <name type="common">Fire moss</name>
    <name type="synonym">Dicranum purpureum</name>
    <dbReference type="NCBI Taxonomy" id="3225"/>
    <lineage>
        <taxon>Eukaryota</taxon>
        <taxon>Viridiplantae</taxon>
        <taxon>Streptophyta</taxon>
        <taxon>Embryophyta</taxon>
        <taxon>Bryophyta</taxon>
        <taxon>Bryophytina</taxon>
        <taxon>Bryopsida</taxon>
        <taxon>Dicranidae</taxon>
        <taxon>Pseudoditrichales</taxon>
        <taxon>Ditrichaceae</taxon>
        <taxon>Ceratodon</taxon>
    </lineage>
</organism>
<evidence type="ECO:0000313" key="7">
    <source>
        <dbReference type="EMBL" id="KAG0586010.1"/>
    </source>
</evidence>
<keyword evidence="4" id="KW-0067">ATP-binding</keyword>
<feature type="region of interest" description="Disordered" evidence="5">
    <location>
        <begin position="443"/>
        <end position="464"/>
    </location>
</feature>
<dbReference type="PANTHER" id="PTHR44329">
    <property type="entry name" value="SERINE/THREONINE-PROTEIN KINASE TNNI3K-RELATED"/>
    <property type="match status" value="1"/>
</dbReference>
<keyword evidence="1" id="KW-0808">Transferase</keyword>
<sequence length="464" mass="53165">MASTSALASEMKEMQLSDPCCTAGASMETQFHTALQPESECATSASSSFLTALGSESVLESGKCSSDVERDQRIENSKSHWSEVSEAAFDSDDDGAVEEDNRKVFRELQAHPKWGGFFKTFGYSLGAPYPGRPGHVWLSSGELVMGEKFAEGGQAELFHARVNWWDPKGNERHLKEGTEWVVKVFKKGTSLRQLQVKWPHGYLQFVGERFSTPENLWILRYNCDVTCGVLLEDGRFAFLMIREHGDLRCLIEWLMLEIGEERGPFIKEEGEVIMYQIAKGMEWLHEHNIVHRDLKASNVLWRGGTQYFVADFECSIGVIGTGFWRAPEILQAIKDKLIHDKARQEVFSREADVYAYGMTCYEILTGKIPFGDHSLWDYSIVLNGGRPEVPKYVEDWMDDLLSMCWEYNPSKRPSFLEIQDILATHSPRVGLFVEHMRECEREYKRQYESRKSEKKTKEKKEKGK</sequence>
<evidence type="ECO:0000256" key="4">
    <source>
        <dbReference type="ARBA" id="ARBA00022840"/>
    </source>
</evidence>
<dbReference type="InterPro" id="IPR000719">
    <property type="entry name" value="Prot_kinase_dom"/>
</dbReference>
<feature type="compositionally biased region" description="Basic and acidic residues" evidence="5">
    <location>
        <begin position="66"/>
        <end position="83"/>
    </location>
</feature>
<dbReference type="GO" id="GO:0004674">
    <property type="term" value="F:protein serine/threonine kinase activity"/>
    <property type="evidence" value="ECO:0007669"/>
    <property type="project" value="TreeGrafter"/>
</dbReference>
<gene>
    <name evidence="7" type="ORF">KC19_2G056300</name>
</gene>
<comment type="caution">
    <text evidence="7">The sequence shown here is derived from an EMBL/GenBank/DDBJ whole genome shotgun (WGS) entry which is preliminary data.</text>
</comment>
<dbReference type="SMART" id="SM00220">
    <property type="entry name" value="S_TKc"/>
    <property type="match status" value="1"/>
</dbReference>
<dbReference type="Gene3D" id="1.10.510.10">
    <property type="entry name" value="Transferase(Phosphotransferase) domain 1"/>
    <property type="match status" value="1"/>
</dbReference>